<feature type="compositionally biased region" description="Basic and acidic residues" evidence="1">
    <location>
        <begin position="137"/>
        <end position="152"/>
    </location>
</feature>
<proteinExistence type="predicted"/>
<comment type="caution">
    <text evidence="2">The sequence shown here is derived from an EMBL/GenBank/DDBJ whole genome shotgun (WGS) entry which is preliminary data.</text>
</comment>
<protein>
    <submittedName>
        <fullName evidence="2">Uncharacterized protein</fullName>
    </submittedName>
</protein>
<accession>A0A9P9H9P9</accession>
<dbReference type="OrthoDB" id="5043346at2759"/>
<reference evidence="2" key="1">
    <citation type="journal article" date="2021" name="Nat. Commun.">
        <title>Genetic determinants of endophytism in the Arabidopsis root mycobiome.</title>
        <authorList>
            <person name="Mesny F."/>
            <person name="Miyauchi S."/>
            <person name="Thiergart T."/>
            <person name="Pickel B."/>
            <person name="Atanasova L."/>
            <person name="Karlsson M."/>
            <person name="Huettel B."/>
            <person name="Barry K.W."/>
            <person name="Haridas S."/>
            <person name="Chen C."/>
            <person name="Bauer D."/>
            <person name="Andreopoulos W."/>
            <person name="Pangilinan J."/>
            <person name="LaButti K."/>
            <person name="Riley R."/>
            <person name="Lipzen A."/>
            <person name="Clum A."/>
            <person name="Drula E."/>
            <person name="Henrissat B."/>
            <person name="Kohler A."/>
            <person name="Grigoriev I.V."/>
            <person name="Martin F.M."/>
            <person name="Hacquard S."/>
        </authorList>
    </citation>
    <scope>NUCLEOTIDE SEQUENCE</scope>
    <source>
        <strain evidence="2">MPI-CAGE-AT-0023</strain>
    </source>
</reference>
<name>A0A9P9H9P9_FUSRE</name>
<evidence type="ECO:0000313" key="2">
    <source>
        <dbReference type="EMBL" id="KAH7253518.1"/>
    </source>
</evidence>
<organism evidence="2 3">
    <name type="scientific">Fusarium redolens</name>
    <dbReference type="NCBI Taxonomy" id="48865"/>
    <lineage>
        <taxon>Eukaryota</taxon>
        <taxon>Fungi</taxon>
        <taxon>Dikarya</taxon>
        <taxon>Ascomycota</taxon>
        <taxon>Pezizomycotina</taxon>
        <taxon>Sordariomycetes</taxon>
        <taxon>Hypocreomycetidae</taxon>
        <taxon>Hypocreales</taxon>
        <taxon>Nectriaceae</taxon>
        <taxon>Fusarium</taxon>
        <taxon>Fusarium redolens species complex</taxon>
    </lineage>
</organism>
<keyword evidence="3" id="KW-1185">Reference proteome</keyword>
<dbReference type="Proteomes" id="UP000720189">
    <property type="component" value="Unassembled WGS sequence"/>
</dbReference>
<dbReference type="GeneID" id="70225477"/>
<dbReference type="EMBL" id="JAGMUX010000007">
    <property type="protein sequence ID" value="KAH7253518.1"/>
    <property type="molecule type" value="Genomic_DNA"/>
</dbReference>
<dbReference type="RefSeq" id="XP_046049765.1">
    <property type="nucleotide sequence ID" value="XM_046195523.1"/>
</dbReference>
<dbReference type="AlphaFoldDB" id="A0A9P9H9P9"/>
<evidence type="ECO:0000313" key="3">
    <source>
        <dbReference type="Proteomes" id="UP000720189"/>
    </source>
</evidence>
<sequence length="310" mass="34704">MCLRGSFPYSSFLLMQMPSRPPSRNVFLDYSCLRTVPWDGMTDCKAHRVRRQGLQKASSATIERVTFPHLCTKSFSSIEKHNSLSDQDLNSIKALHEGTCPKQPSKKNKKSKEKSYIIDEAQYERLKNPGWKQTSVPHERNEDGGKENVSERSWRQIRETIFPSTIGNVVASAENRPKNEMFLMQFGNLHVPTQQEMNPNSLSLPTGDDTSHLSTILSAVTGPQTYPSTVAFSDPGAGSKDIYNFGLADLADQDPVYHPPPDIPEHESSSSLTGTGEWDNLDMFNIDPEFNIESNSWLESFDQSDLGKGA</sequence>
<feature type="region of interest" description="Disordered" evidence="1">
    <location>
        <begin position="253"/>
        <end position="279"/>
    </location>
</feature>
<evidence type="ECO:0000256" key="1">
    <source>
        <dbReference type="SAM" id="MobiDB-lite"/>
    </source>
</evidence>
<gene>
    <name evidence="2" type="ORF">BKA55DRAFT_593223</name>
</gene>
<feature type="region of interest" description="Disordered" evidence="1">
    <location>
        <begin position="129"/>
        <end position="152"/>
    </location>
</feature>